<dbReference type="Proteomes" id="UP000286715">
    <property type="component" value="Unassembled WGS sequence"/>
</dbReference>
<evidence type="ECO:0000313" key="1">
    <source>
        <dbReference type="EMBL" id="GCD78204.1"/>
    </source>
</evidence>
<dbReference type="Pfam" id="PF16125">
    <property type="entry name" value="DUF4837"/>
    <property type="match status" value="1"/>
</dbReference>
<evidence type="ECO:0000313" key="2">
    <source>
        <dbReference type="Proteomes" id="UP000286715"/>
    </source>
</evidence>
<reference evidence="1 2" key="1">
    <citation type="submission" date="2018-11" db="EMBL/GenBank/DDBJ databases">
        <title>Schleiferia aggregans sp. nov., a moderately thermophilic heterotrophic bacterium isolated from microbial mats at a terrestrial hot spring.</title>
        <authorList>
            <person name="Iino T."/>
            <person name="Ohkuma M."/>
            <person name="Haruta S."/>
        </authorList>
    </citation>
    <scope>NUCLEOTIDE SEQUENCE [LARGE SCALE GENOMIC DNA]</scope>
    <source>
        <strain evidence="1 2">LA</strain>
    </source>
</reference>
<accession>A0A401XMH1</accession>
<name>A0A401XMH1_9FLAO</name>
<dbReference type="EMBL" id="BHZE01000018">
    <property type="protein sequence ID" value="GCD78204.1"/>
    <property type="molecule type" value="Genomic_DNA"/>
</dbReference>
<sequence length="356" mass="41084">MEQPEECSRPQVWNEIENLPQLKRSSAALILIAFLLFVGCQSAKEGESSKPSKSEQTKILPSSTGARCEVILVCTEKVWNSRALNPLKNELLRPQPGLPQPEPYFSIMRVDPANFKNVIQRNKAIIVVEESDTARFRWFRNLYAKPQNVALITYTTFQDIYNLTARHRREIFEKFRAQDLKSTRLTLLKSGAKWQDATKNQKLKILMPPGYSRVVHKDNFSMYFAQSAKTHHVIMVHTRPWDPDGELPDEWKIIEIRDSLTILHTQASRPGSYTVVDTTIRPLSRTYNLNGRLTTEMRGLFKSVNDFLGGPFYTLVLFDEDRKLMVFIDAFMQAVGQNKRNMLMEMEVIARSIDLK</sequence>
<dbReference type="InterPro" id="IPR032286">
    <property type="entry name" value="DUF4837"/>
</dbReference>
<keyword evidence="2" id="KW-1185">Reference proteome</keyword>
<dbReference type="AlphaFoldDB" id="A0A401XMH1"/>
<comment type="caution">
    <text evidence="1">The sequence shown here is derived from an EMBL/GenBank/DDBJ whole genome shotgun (WGS) entry which is preliminary data.</text>
</comment>
<gene>
    <name evidence="1" type="ORF">JCM31826_16860</name>
</gene>
<protein>
    <submittedName>
        <fullName evidence="1">DUF4837 domain-containing protein</fullName>
    </submittedName>
</protein>
<proteinExistence type="predicted"/>
<organism evidence="1 2">
    <name type="scientific">Thermaurantimonas aggregans</name>
    <dbReference type="NCBI Taxonomy" id="2173829"/>
    <lineage>
        <taxon>Bacteria</taxon>
        <taxon>Pseudomonadati</taxon>
        <taxon>Bacteroidota</taxon>
        <taxon>Flavobacteriia</taxon>
        <taxon>Flavobacteriales</taxon>
        <taxon>Schleiferiaceae</taxon>
        <taxon>Thermaurantimonas</taxon>
    </lineage>
</organism>